<feature type="domain" description="HTH tetR-type" evidence="6">
    <location>
        <begin position="19"/>
        <end position="79"/>
    </location>
</feature>
<evidence type="ECO:0000256" key="4">
    <source>
        <dbReference type="ARBA" id="ARBA00023163"/>
    </source>
</evidence>
<dbReference type="PANTHER" id="PTHR30055:SF175">
    <property type="entry name" value="HTH-TYPE TRANSCRIPTIONAL REPRESSOR KSTR2"/>
    <property type="match status" value="1"/>
</dbReference>
<dbReference type="Gene3D" id="1.10.357.10">
    <property type="entry name" value="Tetracycline Repressor, domain 2"/>
    <property type="match status" value="1"/>
</dbReference>
<dbReference type="InterPro" id="IPR009057">
    <property type="entry name" value="Homeodomain-like_sf"/>
</dbReference>
<keyword evidence="4" id="KW-0804">Transcription</keyword>
<sequence>MMKRKLQAGARSGRGKEPKFSAEDWVEVAKRVLVEEGIAGVKVDRLATRLGVTRGGFYHNFANRDELLERLLAAWEADCRFLPPEQPGNSPAEAVEWLERLVDRLIEEDGYDPHFDMAVREWARSDQRAAWAVERRDRNRMARLQRFFSILGYGQDEAVMRARVFYFHQIGFYAIGVKASIADRRRDAKLYNDVLCGEQVLRSPRGTSPPRKGKAHQGS</sequence>
<evidence type="ECO:0000256" key="5">
    <source>
        <dbReference type="PROSITE-ProRule" id="PRU00335"/>
    </source>
</evidence>
<dbReference type="InterPro" id="IPR001647">
    <property type="entry name" value="HTH_TetR"/>
</dbReference>
<keyword evidence="2" id="KW-0805">Transcription regulation</keyword>
<evidence type="ECO:0000256" key="3">
    <source>
        <dbReference type="ARBA" id="ARBA00023125"/>
    </source>
</evidence>
<dbReference type="InterPro" id="IPR050109">
    <property type="entry name" value="HTH-type_TetR-like_transc_reg"/>
</dbReference>
<evidence type="ECO:0000313" key="7">
    <source>
        <dbReference type="EMBL" id="RKS84931.1"/>
    </source>
</evidence>
<gene>
    <name evidence="7" type="ORF">DFR51_3528</name>
</gene>
<proteinExistence type="predicted"/>
<evidence type="ECO:0000256" key="2">
    <source>
        <dbReference type="ARBA" id="ARBA00023015"/>
    </source>
</evidence>
<dbReference type="RefSeq" id="WP_170151807.1">
    <property type="nucleotide sequence ID" value="NZ_RBWX01000012.1"/>
</dbReference>
<dbReference type="PANTHER" id="PTHR30055">
    <property type="entry name" value="HTH-TYPE TRANSCRIPTIONAL REGULATOR RUTR"/>
    <property type="match status" value="1"/>
</dbReference>
<name>A0ABX9SUL1_SPHMI</name>
<dbReference type="Pfam" id="PF00440">
    <property type="entry name" value="TetR_N"/>
    <property type="match status" value="1"/>
</dbReference>
<protein>
    <submittedName>
        <fullName evidence="7">TetR family transcriptional regulator</fullName>
    </submittedName>
</protein>
<evidence type="ECO:0000313" key="8">
    <source>
        <dbReference type="Proteomes" id="UP000276029"/>
    </source>
</evidence>
<reference evidence="7 8" key="1">
    <citation type="submission" date="2018-10" db="EMBL/GenBank/DDBJ databases">
        <title>Genomic Encyclopedia of Type Strains, Phase IV (KMG-IV): sequencing the most valuable type-strain genomes for metagenomic binning, comparative biology and taxonomic classification.</title>
        <authorList>
            <person name="Goeker M."/>
        </authorList>
    </citation>
    <scope>NUCLEOTIDE SEQUENCE [LARGE SCALE GENOMIC DNA]</scope>
    <source>
        <strain evidence="7 8">DSM 19791</strain>
    </source>
</reference>
<keyword evidence="8" id="KW-1185">Reference proteome</keyword>
<dbReference type="PRINTS" id="PR00455">
    <property type="entry name" value="HTHTETR"/>
</dbReference>
<dbReference type="PROSITE" id="PS50977">
    <property type="entry name" value="HTH_TETR_2"/>
    <property type="match status" value="1"/>
</dbReference>
<feature type="DNA-binding region" description="H-T-H motif" evidence="5">
    <location>
        <begin position="42"/>
        <end position="61"/>
    </location>
</feature>
<accession>A0ABX9SUL1</accession>
<evidence type="ECO:0000256" key="1">
    <source>
        <dbReference type="ARBA" id="ARBA00022491"/>
    </source>
</evidence>
<comment type="caution">
    <text evidence="7">The sequence shown here is derived from an EMBL/GenBank/DDBJ whole genome shotgun (WGS) entry which is preliminary data.</text>
</comment>
<dbReference type="EMBL" id="RBWX01000012">
    <property type="protein sequence ID" value="RKS84931.1"/>
    <property type="molecule type" value="Genomic_DNA"/>
</dbReference>
<keyword evidence="1" id="KW-0678">Repressor</keyword>
<organism evidence="7 8">
    <name type="scientific">Sphingosinicella microcystinivorans</name>
    <dbReference type="NCBI Taxonomy" id="335406"/>
    <lineage>
        <taxon>Bacteria</taxon>
        <taxon>Pseudomonadati</taxon>
        <taxon>Pseudomonadota</taxon>
        <taxon>Alphaproteobacteria</taxon>
        <taxon>Sphingomonadales</taxon>
        <taxon>Sphingosinicellaceae</taxon>
        <taxon>Sphingosinicella</taxon>
    </lineage>
</organism>
<dbReference type="SUPFAM" id="SSF46689">
    <property type="entry name" value="Homeodomain-like"/>
    <property type="match status" value="1"/>
</dbReference>
<keyword evidence="3 5" id="KW-0238">DNA-binding</keyword>
<evidence type="ECO:0000259" key="6">
    <source>
        <dbReference type="PROSITE" id="PS50977"/>
    </source>
</evidence>
<dbReference type="Proteomes" id="UP000276029">
    <property type="component" value="Unassembled WGS sequence"/>
</dbReference>